<dbReference type="InterPro" id="IPR002104">
    <property type="entry name" value="Integrase_catalytic"/>
</dbReference>
<dbReference type="InterPro" id="IPR050808">
    <property type="entry name" value="Phage_Integrase"/>
</dbReference>
<feature type="domain" description="Core-binding (CB)" evidence="7">
    <location>
        <begin position="70"/>
        <end position="151"/>
    </location>
</feature>
<reference evidence="8 9" key="1">
    <citation type="submission" date="2020-03" db="EMBL/GenBank/DDBJ databases">
        <title>WGS of actinomycetes isolated from Thailand.</title>
        <authorList>
            <person name="Thawai C."/>
        </authorList>
    </citation>
    <scope>NUCLEOTIDE SEQUENCE [LARGE SCALE GENOMIC DNA]</scope>
    <source>
        <strain evidence="8 9">FMUSA5-5</strain>
    </source>
</reference>
<evidence type="ECO:0000313" key="8">
    <source>
        <dbReference type="EMBL" id="NJP98736.1"/>
    </source>
</evidence>
<dbReference type="InterPro" id="IPR044068">
    <property type="entry name" value="CB"/>
</dbReference>
<dbReference type="PANTHER" id="PTHR30629:SF2">
    <property type="entry name" value="PROPHAGE INTEGRASE INTS-RELATED"/>
    <property type="match status" value="1"/>
</dbReference>
<dbReference type="InterPro" id="IPR011010">
    <property type="entry name" value="DNA_brk_join_enz"/>
</dbReference>
<dbReference type="Gene3D" id="1.10.150.130">
    <property type="match status" value="1"/>
</dbReference>
<dbReference type="CDD" id="cd01189">
    <property type="entry name" value="INT_ICEBs1_C_like"/>
    <property type="match status" value="1"/>
</dbReference>
<keyword evidence="2" id="KW-0229">DNA integration</keyword>
<evidence type="ECO:0000259" key="6">
    <source>
        <dbReference type="PROSITE" id="PS51898"/>
    </source>
</evidence>
<name>A0ABX1BTR9_9ACTN</name>
<dbReference type="SUPFAM" id="SSF56349">
    <property type="entry name" value="DNA breaking-rejoining enzymes"/>
    <property type="match status" value="1"/>
</dbReference>
<evidence type="ECO:0000256" key="5">
    <source>
        <dbReference type="PROSITE-ProRule" id="PRU01248"/>
    </source>
</evidence>
<comment type="similarity">
    <text evidence="1">Belongs to the 'phage' integrase family.</text>
</comment>
<dbReference type="Proteomes" id="UP000696294">
    <property type="component" value="Unassembled WGS sequence"/>
</dbReference>
<organism evidence="8 9">
    <name type="scientific">Nonomuraea composti</name>
    <dbReference type="NCBI Taxonomy" id="2720023"/>
    <lineage>
        <taxon>Bacteria</taxon>
        <taxon>Bacillati</taxon>
        <taxon>Actinomycetota</taxon>
        <taxon>Actinomycetes</taxon>
        <taxon>Streptosporangiales</taxon>
        <taxon>Streptosporangiaceae</taxon>
        <taxon>Nonomuraea</taxon>
    </lineage>
</organism>
<evidence type="ECO:0000256" key="1">
    <source>
        <dbReference type="ARBA" id="ARBA00008857"/>
    </source>
</evidence>
<protein>
    <submittedName>
        <fullName evidence="8">Site-specific integrase</fullName>
    </submittedName>
</protein>
<keyword evidence="4" id="KW-0233">DNA recombination</keyword>
<keyword evidence="3 5" id="KW-0238">DNA-binding</keyword>
<dbReference type="Pfam" id="PF00589">
    <property type="entry name" value="Phage_integrase"/>
    <property type="match status" value="1"/>
</dbReference>
<comment type="caution">
    <text evidence="8">The sequence shown here is derived from an EMBL/GenBank/DDBJ whole genome shotgun (WGS) entry which is preliminary data.</text>
</comment>
<evidence type="ECO:0000259" key="7">
    <source>
        <dbReference type="PROSITE" id="PS51900"/>
    </source>
</evidence>
<dbReference type="EMBL" id="JAATEP010000105">
    <property type="protein sequence ID" value="NJP98736.1"/>
    <property type="molecule type" value="Genomic_DNA"/>
</dbReference>
<evidence type="ECO:0000256" key="2">
    <source>
        <dbReference type="ARBA" id="ARBA00022908"/>
    </source>
</evidence>
<dbReference type="PANTHER" id="PTHR30629">
    <property type="entry name" value="PROPHAGE INTEGRASE"/>
    <property type="match status" value="1"/>
</dbReference>
<evidence type="ECO:0000256" key="3">
    <source>
        <dbReference type="ARBA" id="ARBA00023125"/>
    </source>
</evidence>
<gene>
    <name evidence="8" type="ORF">HCN51_56550</name>
</gene>
<dbReference type="Gene3D" id="1.10.443.10">
    <property type="entry name" value="Intergrase catalytic core"/>
    <property type="match status" value="1"/>
</dbReference>
<dbReference type="PROSITE" id="PS51898">
    <property type="entry name" value="TYR_RECOMBINASE"/>
    <property type="match status" value="1"/>
</dbReference>
<dbReference type="InterPro" id="IPR013762">
    <property type="entry name" value="Integrase-like_cat_sf"/>
</dbReference>
<feature type="domain" description="Tyr recombinase" evidence="6">
    <location>
        <begin position="173"/>
        <end position="385"/>
    </location>
</feature>
<keyword evidence="9" id="KW-1185">Reference proteome</keyword>
<dbReference type="PROSITE" id="PS51900">
    <property type="entry name" value="CB"/>
    <property type="match status" value="1"/>
</dbReference>
<evidence type="ECO:0000256" key="4">
    <source>
        <dbReference type="ARBA" id="ARBA00023172"/>
    </source>
</evidence>
<accession>A0ABX1BTR9</accession>
<dbReference type="InterPro" id="IPR010998">
    <property type="entry name" value="Integrase_recombinase_N"/>
</dbReference>
<sequence>MAKRRSPGDGGLHWDERRQRWIASVTIGYNSVGKRIVKKGSGKTKTEAKAKLKEILRDHEDGLAIAPHDYTVSDAVTYWLEHGLRGRDEKTVRLYTDFARLHIVPPLGRRKLRDLSVEDVDKWLADKATILSTRSLKLLHSVLNRAIRNAMKRDKVRRNVVDLCDVPEGQAGRPSRALSVAQAEAVVVAAEQADLRIGAYVLLSLLTGARTEEVRALTWSHVVAFDESRQAWLPVGEAGWKHREFAMYVWRSVRKKGDTKTVKSRRTLKLPARAVKALRLLMEAQEKAPAAVDGVTDGLVFCTKNGTALSATNVRRDFRKVIVSAGLAGGEWTPRELRHSFVSLLSDSGVPIEDISRLVGHANTVVTETVYRFQLRPVLLQGAEAMDSIFPAQEEA</sequence>
<evidence type="ECO:0000313" key="9">
    <source>
        <dbReference type="Proteomes" id="UP000696294"/>
    </source>
</evidence>
<proteinExistence type="inferred from homology"/>